<keyword evidence="3 6" id="KW-0812">Transmembrane</keyword>
<keyword evidence="8" id="KW-1185">Reference proteome</keyword>
<evidence type="ECO:0000256" key="5">
    <source>
        <dbReference type="ARBA" id="ARBA00023136"/>
    </source>
</evidence>
<keyword evidence="4 6" id="KW-1133">Transmembrane helix</keyword>
<feature type="transmembrane region" description="Helical" evidence="6">
    <location>
        <begin position="16"/>
        <end position="32"/>
    </location>
</feature>
<feature type="transmembrane region" description="Helical" evidence="6">
    <location>
        <begin position="145"/>
        <end position="172"/>
    </location>
</feature>
<evidence type="ECO:0000256" key="1">
    <source>
        <dbReference type="ARBA" id="ARBA00004141"/>
    </source>
</evidence>
<feature type="transmembrane region" description="Helical" evidence="6">
    <location>
        <begin position="273"/>
        <end position="291"/>
    </location>
</feature>
<dbReference type="OrthoDB" id="9799225at2"/>
<feature type="transmembrane region" description="Helical" evidence="6">
    <location>
        <begin position="236"/>
        <end position="261"/>
    </location>
</feature>
<evidence type="ECO:0000256" key="4">
    <source>
        <dbReference type="ARBA" id="ARBA00022989"/>
    </source>
</evidence>
<evidence type="ECO:0000256" key="3">
    <source>
        <dbReference type="ARBA" id="ARBA00022692"/>
    </source>
</evidence>
<dbReference type="EMBL" id="FORI01000002">
    <property type="protein sequence ID" value="SFI49525.1"/>
    <property type="molecule type" value="Genomic_DNA"/>
</dbReference>
<dbReference type="GO" id="GO:0055085">
    <property type="term" value="P:transmembrane transport"/>
    <property type="evidence" value="ECO:0007669"/>
    <property type="project" value="TreeGrafter"/>
</dbReference>
<evidence type="ECO:0000256" key="2">
    <source>
        <dbReference type="ARBA" id="ARBA00009773"/>
    </source>
</evidence>
<dbReference type="PANTHER" id="PTHR21716:SF64">
    <property type="entry name" value="AI-2 TRANSPORT PROTEIN TQSA"/>
    <property type="match status" value="1"/>
</dbReference>
<accession>A0A1I3ING0</accession>
<keyword evidence="5 6" id="KW-0472">Membrane</keyword>
<dbReference type="PANTHER" id="PTHR21716">
    <property type="entry name" value="TRANSMEMBRANE PROTEIN"/>
    <property type="match status" value="1"/>
</dbReference>
<evidence type="ECO:0000313" key="7">
    <source>
        <dbReference type="EMBL" id="SFI49525.1"/>
    </source>
</evidence>
<gene>
    <name evidence="7" type="ORF">SAMN04487775_10229</name>
</gene>
<comment type="subcellular location">
    <subcellularLocation>
        <location evidence="1">Membrane</location>
        <topology evidence="1">Multi-pass membrane protein</topology>
    </subcellularLocation>
</comment>
<name>A0A1I3ING0_9SPIR</name>
<dbReference type="InterPro" id="IPR002549">
    <property type="entry name" value="AI-2E-like"/>
</dbReference>
<feature type="transmembrane region" description="Helical" evidence="6">
    <location>
        <begin position="211"/>
        <end position="230"/>
    </location>
</feature>
<feature type="transmembrane region" description="Helical" evidence="6">
    <location>
        <begin position="38"/>
        <end position="56"/>
    </location>
</feature>
<dbReference type="Proteomes" id="UP000182737">
    <property type="component" value="Unassembled WGS sequence"/>
</dbReference>
<comment type="similarity">
    <text evidence="2">Belongs to the autoinducer-2 exporter (AI-2E) (TC 2.A.86) family.</text>
</comment>
<feature type="transmembrane region" description="Helical" evidence="6">
    <location>
        <begin position="68"/>
        <end position="97"/>
    </location>
</feature>
<evidence type="ECO:0000313" key="8">
    <source>
        <dbReference type="Proteomes" id="UP000182737"/>
    </source>
</evidence>
<sequence>MDDTENLNQKTTSNRIFYLVLFLAVVLAGFLFKTMSNVLIPVVLSFMLSFVFLPIIKKLNVKTGIPWVISSLIIVVLFFVVLLGITSLLVTSLTGIISEFPKYETRFMSLYQLLADNLGIEIDNTKSLFQNLWTSLKVREYTQKLAVSLSSGVISFSKTLFLIALMTAFILLEMRLTKRKMHYAFKNNRAKISRISNQIINQTMRYISIKFFISLGTGLLCGFASLIIGLDFPIVWGFLAFIMNFIPIFGSVISVGLTTIFSLLQFYPNWGKTLFIFLFMLSVNMVFGNILEPRIEGKNLGISPVIILISLSLWGYIWGFTGMLLAVPLMVIIKIVCENIDYLKGLAILIGNDPRQQAQAQAQEQNKEAAN</sequence>
<reference evidence="8" key="1">
    <citation type="submission" date="2016-10" db="EMBL/GenBank/DDBJ databases">
        <authorList>
            <person name="Varghese N."/>
            <person name="Submissions S."/>
        </authorList>
    </citation>
    <scope>NUCLEOTIDE SEQUENCE [LARGE SCALE GENOMIC DNA]</scope>
    <source>
        <strain evidence="8">XBD1002</strain>
    </source>
</reference>
<dbReference type="GO" id="GO:0016020">
    <property type="term" value="C:membrane"/>
    <property type="evidence" value="ECO:0007669"/>
    <property type="project" value="UniProtKB-SubCell"/>
</dbReference>
<dbReference type="RefSeq" id="WP_074930330.1">
    <property type="nucleotide sequence ID" value="NZ_FORI01000002.1"/>
</dbReference>
<feature type="transmembrane region" description="Helical" evidence="6">
    <location>
        <begin position="311"/>
        <end position="336"/>
    </location>
</feature>
<evidence type="ECO:0000256" key="6">
    <source>
        <dbReference type="SAM" id="Phobius"/>
    </source>
</evidence>
<dbReference type="Pfam" id="PF01594">
    <property type="entry name" value="AI-2E_transport"/>
    <property type="match status" value="1"/>
</dbReference>
<dbReference type="AlphaFoldDB" id="A0A1I3ING0"/>
<protein>
    <submittedName>
        <fullName evidence="7">Predicted PurR-regulated permease PerM</fullName>
    </submittedName>
</protein>
<organism evidence="7 8">
    <name type="scientific">Treponema bryantii</name>
    <dbReference type="NCBI Taxonomy" id="163"/>
    <lineage>
        <taxon>Bacteria</taxon>
        <taxon>Pseudomonadati</taxon>
        <taxon>Spirochaetota</taxon>
        <taxon>Spirochaetia</taxon>
        <taxon>Spirochaetales</taxon>
        <taxon>Treponemataceae</taxon>
        <taxon>Treponema</taxon>
    </lineage>
</organism>
<proteinExistence type="inferred from homology"/>